<evidence type="ECO:0000313" key="3">
    <source>
        <dbReference type="Proteomes" id="UP000261600"/>
    </source>
</evidence>
<dbReference type="Ensembl" id="ENSMALT00000010987.1">
    <property type="protein sequence ID" value="ENSMALP00000010758.1"/>
    <property type="gene ID" value="ENSMALG00000007667.1"/>
</dbReference>
<keyword evidence="1" id="KW-0732">Signal</keyword>
<dbReference type="Gene3D" id="2.60.40.10">
    <property type="entry name" value="Immunoglobulins"/>
    <property type="match status" value="1"/>
</dbReference>
<accession>A0A3Q3IYH3</accession>
<dbReference type="PANTHER" id="PTHR48421:SF1">
    <property type="entry name" value="MYCBP-ASSOCIATED PROTEIN"/>
    <property type="match status" value="1"/>
</dbReference>
<sequence>MTSWVCIYVLPLSSCILSICCSFHLNRDLLDRPVETLLMNQADRFRETQEQRIFLNQGYHVGGEFWSLPQRYGDEMSGITATLTQTEQGSREPVTYVGRPSSILRESGTHRLYSVSQFFPSASLSTLFLLTDISGLEVIGSGKPFTCVTVKTYESFLEHTQSLTGGICPHLCLYVHLSHYFLHCIWPSGPLLLLFVSTSHSPKLTHQGEVGISSTIIFEAPTGEVASSHLELHNEGSAAIFYSWQQLPLPQHCPNLQSQTKSPHFYFSSPSGVILPGDTLRVEFMFKSEEPGIKTELWQLNTHPVLLQGASLQVTLKGVALYEDNTADQRRFIEMKLEKTAIVKTCLSVVYEVLRGVHTPERPSSPAELYITEEQVFVRKNPKVKVYRWEQFSLSISKSVLFFVQTLFRTFSSANRERSYEIYNGLVKHIMVCLAVMVVCAAPCRQQLWVILLDTMAGEAMRLRNLLGVPEKKAWTENKDKSQLPDAGETTTLSIIHRLVKIMLLFPTILLCNRFG</sequence>
<dbReference type="InterPro" id="IPR032707">
    <property type="entry name" value="MYCBPAP"/>
</dbReference>
<keyword evidence="3" id="KW-1185">Reference proteome</keyword>
<evidence type="ECO:0000313" key="2">
    <source>
        <dbReference type="Ensembl" id="ENSMALP00000010758.1"/>
    </source>
</evidence>
<feature type="chain" id="PRO_5018603834" evidence="1">
    <location>
        <begin position="23"/>
        <end position="516"/>
    </location>
</feature>
<dbReference type="PANTHER" id="PTHR48421">
    <property type="entry name" value="MYCBP-ASSOCIATED PROTEIN"/>
    <property type="match status" value="1"/>
</dbReference>
<dbReference type="Proteomes" id="UP000261600">
    <property type="component" value="Unplaced"/>
</dbReference>
<dbReference type="AlphaFoldDB" id="A0A3Q3IYH3"/>
<organism evidence="2 3">
    <name type="scientific">Monopterus albus</name>
    <name type="common">Swamp eel</name>
    <dbReference type="NCBI Taxonomy" id="43700"/>
    <lineage>
        <taxon>Eukaryota</taxon>
        <taxon>Metazoa</taxon>
        <taxon>Chordata</taxon>
        <taxon>Craniata</taxon>
        <taxon>Vertebrata</taxon>
        <taxon>Euteleostomi</taxon>
        <taxon>Actinopterygii</taxon>
        <taxon>Neopterygii</taxon>
        <taxon>Teleostei</taxon>
        <taxon>Neoteleostei</taxon>
        <taxon>Acanthomorphata</taxon>
        <taxon>Anabantaria</taxon>
        <taxon>Synbranchiformes</taxon>
        <taxon>Synbranchidae</taxon>
        <taxon>Monopterus</taxon>
    </lineage>
</organism>
<reference evidence="2" key="2">
    <citation type="submission" date="2025-09" db="UniProtKB">
        <authorList>
            <consortium name="Ensembl"/>
        </authorList>
    </citation>
    <scope>IDENTIFICATION</scope>
</reference>
<proteinExistence type="predicted"/>
<evidence type="ECO:0000256" key="1">
    <source>
        <dbReference type="SAM" id="SignalP"/>
    </source>
</evidence>
<dbReference type="Pfam" id="PF14646">
    <property type="entry name" value="MYCBPAP"/>
    <property type="match status" value="1"/>
</dbReference>
<dbReference type="InterPro" id="IPR013783">
    <property type="entry name" value="Ig-like_fold"/>
</dbReference>
<name>A0A3Q3IYH3_MONAL</name>
<reference evidence="2" key="1">
    <citation type="submission" date="2025-08" db="UniProtKB">
        <authorList>
            <consortium name="Ensembl"/>
        </authorList>
    </citation>
    <scope>IDENTIFICATION</scope>
</reference>
<dbReference type="STRING" id="43700.ENSMALP00000010758"/>
<protein>
    <submittedName>
        <fullName evidence="2">Uncharacterized protein</fullName>
    </submittedName>
</protein>
<feature type="signal peptide" evidence="1">
    <location>
        <begin position="1"/>
        <end position="22"/>
    </location>
</feature>